<evidence type="ECO:0000259" key="4">
    <source>
        <dbReference type="SMART" id="SM01007"/>
    </source>
</evidence>
<keyword evidence="2" id="KW-0560">Oxidoreductase</keyword>
<dbReference type="InterPro" id="IPR036409">
    <property type="entry name" value="Aldolase_II/adducin_N_sf"/>
</dbReference>
<dbReference type="EMBL" id="QCYG01000003">
    <property type="protein sequence ID" value="PVA07463.1"/>
    <property type="molecule type" value="Genomic_DNA"/>
</dbReference>
<dbReference type="RefSeq" id="WP_108640290.1">
    <property type="nucleotide sequence ID" value="NZ_QCYG01000003.1"/>
</dbReference>
<dbReference type="Pfam" id="PF13561">
    <property type="entry name" value="adh_short_C2"/>
    <property type="match status" value="1"/>
</dbReference>
<dbReference type="AlphaFoldDB" id="A0A2T7FZ66"/>
<dbReference type="PANTHER" id="PTHR43669">
    <property type="entry name" value="5-KETO-D-GLUCONATE 5-REDUCTASE"/>
    <property type="match status" value="1"/>
</dbReference>
<dbReference type="SUPFAM" id="SSF53639">
    <property type="entry name" value="AraD/HMP-PK domain-like"/>
    <property type="match status" value="1"/>
</dbReference>
<dbReference type="InterPro" id="IPR001303">
    <property type="entry name" value="Aldolase_II/adducin_N"/>
</dbReference>
<comment type="caution">
    <text evidence="5">The sequence shown here is derived from an EMBL/GenBank/DDBJ whole genome shotgun (WGS) entry which is preliminary data.</text>
</comment>
<name>A0A2T7FZ66_9RHOB</name>
<keyword evidence="3" id="KW-1133">Transmembrane helix</keyword>
<dbReference type="SMART" id="SM01007">
    <property type="entry name" value="Aldolase_II"/>
    <property type="match status" value="1"/>
</dbReference>
<evidence type="ECO:0000256" key="2">
    <source>
        <dbReference type="ARBA" id="ARBA00023002"/>
    </source>
</evidence>
<keyword evidence="6" id="KW-1185">Reference proteome</keyword>
<dbReference type="Gene3D" id="3.40.50.720">
    <property type="entry name" value="NAD(P)-binding Rossmann-like Domain"/>
    <property type="match status" value="1"/>
</dbReference>
<comment type="similarity">
    <text evidence="1">Belongs to the short-chain dehydrogenases/reductases (SDR) family.</text>
</comment>
<sequence>MNVRRGMIANRWSDAECAAWVAKAGDDPADRALAERVYSSRIIGADPDLVMHGGGNTSIKVTRRDLFGDEFRVLHVKGSGWDLDALRAPGLPGVRLTPLDRLRDLDALSDEAMVNVQRSNLLDSTAPNPSVETLLHAWLPQTFVDHTHATPFLVLANLPDAEKIAREIFGDRLAVVPYIMPGFALAKAAAEAYAANPHVEGLLLLNHGHFTWGETARESYDKVVQHTNEVARHLSLYEPTSLGEQRPTDAVLLADLRGALGKAAGDDAPMPVLALRNGPEVMAFLDRPDVTDLATRGVASPDHVIRIKGWPLVLSQEDLAAGRVGIDAAIARYRDAYVAYFDRQSRRIAGKTMLAPLPQLAWVLGVGLVGIGATAAAASVAADLGEQNMRVRAVGEDAGGFCPIGEDDLFDMEYWSLEQAKLGRDKAPELAGHIVAVTGAAGAIGAATARAFAAKGASVLLLDRDLDGLERLHAELGGRHASVLLDVTNENAGKTLVAEALAAFGGLDILVSNAGAATSGALLDLEDETLRDAFELNFFAHHRLAVEAARLMIRQGQGGQILFNLSKQAINPGRDFGAYGLPKATTMFLMRQLALELGGEGIRVNGINADRIRSGLLTDDFIASRAKSRGLDEISYMAGNLLQREVEARHVAEGFVALALSKRTTAHVLTVDGGNIEAALR</sequence>
<gene>
    <name evidence="5" type="ORF">DC363_06420</name>
</gene>
<dbReference type="PANTHER" id="PTHR43669:SF3">
    <property type="entry name" value="ALCOHOL DEHYDROGENASE, PUTATIVE (AFU_ORTHOLOGUE AFUA_3G03445)-RELATED"/>
    <property type="match status" value="1"/>
</dbReference>
<dbReference type="OrthoDB" id="9774430at2"/>
<evidence type="ECO:0000256" key="1">
    <source>
        <dbReference type="ARBA" id="ARBA00006484"/>
    </source>
</evidence>
<dbReference type="Pfam" id="PF00596">
    <property type="entry name" value="Aldolase_II"/>
    <property type="match status" value="1"/>
</dbReference>
<keyword evidence="3" id="KW-0812">Transmembrane</keyword>
<evidence type="ECO:0000256" key="3">
    <source>
        <dbReference type="SAM" id="Phobius"/>
    </source>
</evidence>
<feature type="domain" description="Class II aldolase/adducin N-terminal" evidence="4">
    <location>
        <begin position="35"/>
        <end position="234"/>
    </location>
</feature>
<dbReference type="InterPro" id="IPR036291">
    <property type="entry name" value="NAD(P)-bd_dom_sf"/>
</dbReference>
<dbReference type="PRINTS" id="PR00081">
    <property type="entry name" value="GDHRDH"/>
</dbReference>
<dbReference type="InterPro" id="IPR002347">
    <property type="entry name" value="SDR_fam"/>
</dbReference>
<dbReference type="NCBIfam" id="NF006192">
    <property type="entry name" value="PRK08324.1-6"/>
    <property type="match status" value="1"/>
</dbReference>
<proteinExistence type="inferred from homology"/>
<feature type="transmembrane region" description="Helical" evidence="3">
    <location>
        <begin position="360"/>
        <end position="382"/>
    </location>
</feature>
<dbReference type="SUPFAM" id="SSF51735">
    <property type="entry name" value="NAD(P)-binding Rossmann-fold domains"/>
    <property type="match status" value="1"/>
</dbReference>
<dbReference type="Proteomes" id="UP000244817">
    <property type="component" value="Unassembled WGS sequence"/>
</dbReference>
<keyword evidence="3" id="KW-0472">Membrane</keyword>
<reference evidence="5 6" key="1">
    <citation type="submission" date="2018-04" db="EMBL/GenBank/DDBJ databases">
        <title>Pelagivirga bohaiensis gen. nov., sp. nov., a bacterium isolated from the Bohai Sea.</title>
        <authorList>
            <person name="Ji X."/>
        </authorList>
    </citation>
    <scope>NUCLEOTIDE SEQUENCE [LARGE SCALE GENOMIC DNA]</scope>
    <source>
        <strain evidence="5 6">BH-SD16</strain>
    </source>
</reference>
<evidence type="ECO:0000313" key="6">
    <source>
        <dbReference type="Proteomes" id="UP000244817"/>
    </source>
</evidence>
<dbReference type="GO" id="GO:0016491">
    <property type="term" value="F:oxidoreductase activity"/>
    <property type="evidence" value="ECO:0007669"/>
    <property type="project" value="UniProtKB-KW"/>
</dbReference>
<evidence type="ECO:0000313" key="5">
    <source>
        <dbReference type="EMBL" id="PVA07463.1"/>
    </source>
</evidence>
<organism evidence="5 6">
    <name type="scientific">Thalassorhabdomicrobium marinisediminis</name>
    <dbReference type="NCBI Taxonomy" id="2170577"/>
    <lineage>
        <taxon>Bacteria</taxon>
        <taxon>Pseudomonadati</taxon>
        <taxon>Pseudomonadota</taxon>
        <taxon>Alphaproteobacteria</taxon>
        <taxon>Rhodobacterales</taxon>
        <taxon>Paracoccaceae</taxon>
        <taxon>Thalassorhabdomicrobium</taxon>
    </lineage>
</organism>
<dbReference type="Gene3D" id="3.40.225.10">
    <property type="entry name" value="Class II aldolase/adducin N-terminal domain"/>
    <property type="match status" value="1"/>
</dbReference>
<protein>
    <submittedName>
        <fullName evidence="5">Bifunctional aldolase/short-chain dehydrogenase</fullName>
    </submittedName>
</protein>
<accession>A0A2T7FZ66</accession>